<dbReference type="STRING" id="5286.A0A0K3CD04"/>
<dbReference type="OrthoDB" id="440325at2759"/>
<dbReference type="InterPro" id="IPR012394">
    <property type="entry name" value="Aldehyde_DH_NAD(P)"/>
</dbReference>
<name>A0A0K3CD04_RHOTO</name>
<feature type="transmembrane region" description="Helical" evidence="3">
    <location>
        <begin position="465"/>
        <end position="490"/>
    </location>
</feature>
<keyword evidence="2" id="KW-0560">Oxidoreductase</keyword>
<keyword evidence="3" id="KW-0472">Membrane</keyword>
<dbReference type="Gene3D" id="3.40.309.10">
    <property type="entry name" value="Aldehyde Dehydrogenase, Chain A, domain 2"/>
    <property type="match status" value="1"/>
</dbReference>
<keyword evidence="7" id="KW-1185">Reference proteome</keyword>
<dbReference type="InterPro" id="IPR015590">
    <property type="entry name" value="Aldehyde_DH_dom"/>
</dbReference>
<dbReference type="PANTHER" id="PTHR43570">
    <property type="entry name" value="ALDEHYDE DEHYDROGENASE"/>
    <property type="match status" value="1"/>
</dbReference>
<protein>
    <submittedName>
        <fullName evidence="5 6">Proteophosphoglycan ppg4</fullName>
    </submittedName>
</protein>
<dbReference type="InterPro" id="IPR016161">
    <property type="entry name" value="Ald_DH/histidinol_DH"/>
</dbReference>
<dbReference type="GO" id="GO:0005737">
    <property type="term" value="C:cytoplasm"/>
    <property type="evidence" value="ECO:0007669"/>
    <property type="project" value="TreeGrafter"/>
</dbReference>
<evidence type="ECO:0000256" key="3">
    <source>
        <dbReference type="SAM" id="Phobius"/>
    </source>
</evidence>
<dbReference type="Proteomes" id="UP000239560">
    <property type="component" value="Unassembled WGS sequence"/>
</dbReference>
<dbReference type="InterPro" id="IPR016163">
    <property type="entry name" value="Ald_DH_C"/>
</dbReference>
<evidence type="ECO:0000313" key="5">
    <source>
        <dbReference type="EMBL" id="CTR05056.1"/>
    </source>
</evidence>
<dbReference type="AlphaFoldDB" id="A0A0K3CD04"/>
<feature type="domain" description="Aldehyde dehydrogenase" evidence="4">
    <location>
        <begin position="222"/>
        <end position="395"/>
    </location>
</feature>
<feature type="domain" description="Aldehyde dehydrogenase" evidence="4">
    <location>
        <begin position="29"/>
        <end position="148"/>
    </location>
</feature>
<accession>A0A0K3CD04</accession>
<evidence type="ECO:0000256" key="1">
    <source>
        <dbReference type="ARBA" id="ARBA00009986"/>
    </source>
</evidence>
<organism evidence="5 7">
    <name type="scientific">Rhodotorula toruloides</name>
    <name type="common">Yeast</name>
    <name type="synonym">Rhodosporidium toruloides</name>
    <dbReference type="NCBI Taxonomy" id="5286"/>
    <lineage>
        <taxon>Eukaryota</taxon>
        <taxon>Fungi</taxon>
        <taxon>Dikarya</taxon>
        <taxon>Basidiomycota</taxon>
        <taxon>Pucciniomycotina</taxon>
        <taxon>Microbotryomycetes</taxon>
        <taxon>Sporidiobolales</taxon>
        <taxon>Sporidiobolaceae</taxon>
        <taxon>Rhodotorula</taxon>
    </lineage>
</organism>
<evidence type="ECO:0000313" key="7">
    <source>
        <dbReference type="Proteomes" id="UP000199069"/>
    </source>
</evidence>
<dbReference type="Proteomes" id="UP000199069">
    <property type="component" value="Unassembled WGS sequence"/>
</dbReference>
<dbReference type="EMBL" id="CWKI01000002">
    <property type="protein sequence ID" value="CTR05056.1"/>
    <property type="molecule type" value="Genomic_DNA"/>
</dbReference>
<keyword evidence="3" id="KW-0812">Transmembrane</keyword>
<reference evidence="6 8" key="2">
    <citation type="journal article" date="2018" name="Elife">
        <title>Functional genomics of lipid metabolism in the oleaginous yeast Rhodosporidium toruloides.</title>
        <authorList>
            <person name="Coradetti S.T."/>
            <person name="Pinel D."/>
            <person name="Geiselman G."/>
            <person name="Ito M."/>
            <person name="Mondo S."/>
            <person name="Reilly M.C."/>
            <person name="Cheng Y.F."/>
            <person name="Bauer S."/>
            <person name="Grigoriev I."/>
            <person name="Gladden J.M."/>
            <person name="Simmons B.A."/>
            <person name="Brem R."/>
            <person name="Arkin A.P."/>
            <person name="Skerker J.M."/>
        </authorList>
    </citation>
    <scope>NUCLEOTIDE SEQUENCE [LARGE SCALE GENOMIC DNA]</scope>
    <source>
        <strain evidence="6 8">NBRC 0880</strain>
    </source>
</reference>
<dbReference type="GO" id="GO:0004029">
    <property type="term" value="F:aldehyde dehydrogenase (NAD+) activity"/>
    <property type="evidence" value="ECO:0007669"/>
    <property type="project" value="TreeGrafter"/>
</dbReference>
<dbReference type="EMBL" id="LCTV02000002">
    <property type="protein sequence ID" value="PRQ76584.1"/>
    <property type="molecule type" value="Genomic_DNA"/>
</dbReference>
<proteinExistence type="inferred from homology"/>
<dbReference type="InterPro" id="IPR016162">
    <property type="entry name" value="Ald_DH_N"/>
</dbReference>
<reference evidence="5 7" key="1">
    <citation type="submission" date="2015-07" db="EMBL/GenBank/DDBJ databases">
        <authorList>
            <person name="Cajimat M.N.B."/>
            <person name="Milazzo M.L."/>
            <person name="Fulhorst C.F."/>
        </authorList>
    </citation>
    <scope>NUCLEOTIDE SEQUENCE [LARGE SCALE GENOMIC DNA]</scope>
    <source>
        <strain evidence="5">Single colony</strain>
    </source>
</reference>
<dbReference type="PANTHER" id="PTHR43570:SF16">
    <property type="entry name" value="ALDEHYDE DEHYDROGENASE TYPE III, ISOFORM Q"/>
    <property type="match status" value="1"/>
</dbReference>
<dbReference type="Pfam" id="PF00171">
    <property type="entry name" value="Aldedh"/>
    <property type="match status" value="2"/>
</dbReference>
<gene>
    <name evidence="5" type="primary">FGENESH: predicted gene_2.86</name>
    <name evidence="6" type="ORF">AAT19DRAFT_12002</name>
    <name evidence="5" type="ORF">BN2166_0009170</name>
</gene>
<evidence type="ECO:0000313" key="8">
    <source>
        <dbReference type="Proteomes" id="UP000239560"/>
    </source>
</evidence>
<dbReference type="GO" id="GO:0006081">
    <property type="term" value="P:aldehyde metabolic process"/>
    <property type="evidence" value="ECO:0007669"/>
    <property type="project" value="InterPro"/>
</dbReference>
<evidence type="ECO:0000313" key="6">
    <source>
        <dbReference type="EMBL" id="PRQ76584.1"/>
    </source>
</evidence>
<evidence type="ECO:0000256" key="2">
    <source>
        <dbReference type="ARBA" id="ARBA00023002"/>
    </source>
</evidence>
<sequence>MTDTKLLAHLKSVHAAAEDGTTSYPRFIQDQLIKLYNILSESRDELLQALQADTGLTSAEAHFELAETLQLVKRFAIAELDYEKWNKGREKALKEEGVSRRGKGVCLLLGNAAAPVYSVIGPLATAMAAGNAVVSLLSSETKAVSSLLESKLSARLDRFAYFFTRSSSLSEILSISSLPSPALVVGRTLPSLPDTLPRILNTSGSSGSTVLIDRLSPNAHQNIAHLARLIVRGKFHALGRLPGSVARVLVHEESAGVVLDAVMQALKEAYGVDAALSGDYGRMRGEWDGEKKVRAEREKGEGKVVCGGAKGAKEAEGYFPPTVVEQPTLTFLRQDPAGPILSFATFASHEHALVLLNKMDSQTLFLFSNDPHNLDYLAVEAGVPTVYMNDIPVSALYEPARNITDVSNYTLTTRVIRPSHAPSPTSKLFAPFPSSRLSALSSLFPRERTLKFVRAKHSNSILRVFFLQGVFISVGTILACLLGTTGYGAYLGFGYLRRRFFV</sequence>
<comment type="similarity">
    <text evidence="1">Belongs to the aldehyde dehydrogenase family.</text>
</comment>
<keyword evidence="3" id="KW-1133">Transmembrane helix</keyword>
<dbReference type="SUPFAM" id="SSF53720">
    <property type="entry name" value="ALDH-like"/>
    <property type="match status" value="1"/>
</dbReference>
<dbReference type="Gene3D" id="3.40.605.10">
    <property type="entry name" value="Aldehyde Dehydrogenase, Chain A, domain 1"/>
    <property type="match status" value="1"/>
</dbReference>
<evidence type="ECO:0000259" key="4">
    <source>
        <dbReference type="Pfam" id="PF00171"/>
    </source>
</evidence>